<comment type="caution">
    <text evidence="5">The sequence shown here is derived from an EMBL/GenBank/DDBJ whole genome shotgun (WGS) entry which is preliminary data.</text>
</comment>
<evidence type="ECO:0000256" key="2">
    <source>
        <dbReference type="SAM" id="MobiDB-lite"/>
    </source>
</evidence>
<dbReference type="InterPro" id="IPR058660">
    <property type="entry name" value="WHD_DnaB"/>
</dbReference>
<evidence type="ECO:0000313" key="5">
    <source>
        <dbReference type="EMBL" id="EST13537.1"/>
    </source>
</evidence>
<dbReference type="Proteomes" id="UP000018296">
    <property type="component" value="Unassembled WGS sequence"/>
</dbReference>
<dbReference type="EMBL" id="AWTC01000001">
    <property type="protein sequence ID" value="EST13537.1"/>
    <property type="molecule type" value="Genomic_DNA"/>
</dbReference>
<dbReference type="eggNOG" id="COG3611">
    <property type="taxonomic scope" value="Bacteria"/>
</dbReference>
<feature type="compositionally biased region" description="Basic and acidic residues" evidence="2">
    <location>
        <begin position="388"/>
        <end position="398"/>
    </location>
</feature>
<reference evidence="5 6" key="1">
    <citation type="journal article" date="2013" name="Genome Announc.">
        <title>Genome Sequence of Sporolactobacillus laevolacticus DSM442, an Efficient Polymer-Grade D-Lactate Producer from Agricultural Waste Cottonseed as a Nitrogen Source.</title>
        <authorList>
            <person name="Wang H."/>
            <person name="Wang L."/>
            <person name="Ju J."/>
            <person name="Yu B."/>
            <person name="Ma Y."/>
        </authorList>
    </citation>
    <scope>NUCLEOTIDE SEQUENCE [LARGE SCALE GENOMIC DNA]</scope>
    <source>
        <strain evidence="5 6">DSM 442</strain>
    </source>
</reference>
<organism evidence="5 6">
    <name type="scientific">Sporolactobacillus laevolacticus DSM 442</name>
    <dbReference type="NCBI Taxonomy" id="1395513"/>
    <lineage>
        <taxon>Bacteria</taxon>
        <taxon>Bacillati</taxon>
        <taxon>Bacillota</taxon>
        <taxon>Bacilli</taxon>
        <taxon>Bacillales</taxon>
        <taxon>Sporolactobacillaceae</taxon>
        <taxon>Sporolactobacillus</taxon>
    </lineage>
</organism>
<dbReference type="STRING" id="1395513.P343_01975"/>
<dbReference type="RefSeq" id="WP_023508707.1">
    <property type="nucleotide sequence ID" value="NZ_AWTC01000001.1"/>
</dbReference>
<feature type="compositionally biased region" description="Polar residues" evidence="2">
    <location>
        <begin position="428"/>
        <end position="439"/>
    </location>
</feature>
<dbReference type="Pfam" id="PF25888">
    <property type="entry name" value="WHD_DnaB"/>
    <property type="match status" value="1"/>
</dbReference>
<feature type="domain" description="Replicative helicase loading/DNA remodeling protein DnaB N-terminal winged helix" evidence="4">
    <location>
        <begin position="10"/>
        <end position="262"/>
    </location>
</feature>
<accession>V6J123</accession>
<proteinExistence type="inferred from homology"/>
<evidence type="ECO:0000313" key="6">
    <source>
        <dbReference type="Proteomes" id="UP000018296"/>
    </source>
</evidence>
<name>V6J123_9BACL</name>
<dbReference type="PATRIC" id="fig|1395513.3.peg.399"/>
<sequence length="458" mass="52938">MLQSWKEVLPGDHYRVQADGQLHSFDQRVITCLYQPLIGIEAASMYFTLWQEIDDSEEFLTHHHLMGTMNVSLDRILSARKKLEAIGLLQTLKKKAASPGQFLYRLEPPLTPDLFFKDGFLNLFLYRQIGPREYKKLSLQFADVPVQIDSYEDVSAHFDDVFESISTSESVDETIAAQSPGSWKARAEAPKISFSNAFDFKKLDMLLSDAILSEDALTDEVKLSIEKLAFVYQMDPYDMSRALQAAALHTGTVDIEKLRKEVRDFYLLEHGPDEMPALYERTQPQEEREIKDIEPQNEEEQLIAWYERNSPYQLLEALGRGSKPAAPDLRLIENLMFDTKLNPGVVNVLIDYISKVNDHNLNKSFVEKVAAQWARANVRTVRQAMTYAREEQRKREQQKPASSARSTKRPYRKTSQNEHHEVVPEWMKNQSQQEKQPSSNDDEVKQRAKWLEDYLNSI</sequence>
<feature type="region of interest" description="Disordered" evidence="2">
    <location>
        <begin position="388"/>
        <end position="448"/>
    </location>
</feature>
<dbReference type="Pfam" id="PF07261">
    <property type="entry name" value="DnaB_2"/>
    <property type="match status" value="1"/>
</dbReference>
<protein>
    <submittedName>
        <fullName evidence="5">DNA replication protein DnaB</fullName>
    </submittedName>
</protein>
<dbReference type="OrthoDB" id="2082007at2"/>
<keyword evidence="6" id="KW-1185">Reference proteome</keyword>
<evidence type="ECO:0000259" key="3">
    <source>
        <dbReference type="Pfam" id="PF07261"/>
    </source>
</evidence>
<feature type="domain" description="DnaB/C C-terminal" evidence="3">
    <location>
        <begin position="328"/>
        <end position="387"/>
    </location>
</feature>
<evidence type="ECO:0000256" key="1">
    <source>
        <dbReference type="ARBA" id="ARBA00093462"/>
    </source>
</evidence>
<dbReference type="InterPro" id="IPR006343">
    <property type="entry name" value="DnaB/C_C"/>
</dbReference>
<dbReference type="AlphaFoldDB" id="V6J123"/>
<comment type="similarity">
    <text evidence="1">Belongs to the DnaB/DnaD family.</text>
</comment>
<evidence type="ECO:0000259" key="4">
    <source>
        <dbReference type="Pfam" id="PF25888"/>
    </source>
</evidence>
<gene>
    <name evidence="5" type="ORF">P343_01975</name>
</gene>